<gene>
    <name evidence="6" type="ORF">ACFPRA_06910</name>
</gene>
<dbReference type="PANTHER" id="PTHR43060:SF15">
    <property type="entry name" value="3-HYDROXYISOBUTYRATE DEHYDROGENASE-LIKE 1, MITOCHONDRIAL-RELATED"/>
    <property type="match status" value="1"/>
</dbReference>
<sequence>MGKMNMAFIGTGVMGTSIVKHLLNEEYEVAVYTRTKSKAEPLIQAGASWASSIDEAVAEATIIFTMVGYPTDVEEVYFGERGIFSAGKDGQIVIDMTTSSPAMAKRIAEQASRQKMSAIDAPVSGGDIGAKNGTLSIMCGGDQQIFNEILPILSIFGQQIVYQGEAGAGQHAKMCNQIAIATNMIGVCEAIVYAEKAGLDPDTVLQSISSGAAGSWSLSNLAPRMLNGNFEPGFYVKHFLKDMNIALEEAAAMDLALPGLELARNMYEQLVERGYGEKGTQVLYKSYSVN</sequence>
<dbReference type="EC" id="1.1.-.-" evidence="6"/>
<dbReference type="Pfam" id="PF03446">
    <property type="entry name" value="NAD_binding_2"/>
    <property type="match status" value="1"/>
</dbReference>
<dbReference type="SUPFAM" id="SSF51735">
    <property type="entry name" value="NAD(P)-binding Rossmann-fold domains"/>
    <property type="match status" value="1"/>
</dbReference>
<dbReference type="InterPro" id="IPR013328">
    <property type="entry name" value="6PGD_dom2"/>
</dbReference>
<dbReference type="SUPFAM" id="SSF48179">
    <property type="entry name" value="6-phosphogluconate dehydrogenase C-terminal domain-like"/>
    <property type="match status" value="1"/>
</dbReference>
<dbReference type="InterPro" id="IPR006115">
    <property type="entry name" value="6PGDH_NADP-bd"/>
</dbReference>
<keyword evidence="2 6" id="KW-0560">Oxidoreductase</keyword>
<dbReference type="Gene3D" id="3.40.50.720">
    <property type="entry name" value="NAD(P)-binding Rossmann-like Domain"/>
    <property type="match status" value="1"/>
</dbReference>
<dbReference type="PANTHER" id="PTHR43060">
    <property type="entry name" value="3-HYDROXYISOBUTYRATE DEHYDROGENASE-LIKE 1, MITOCHONDRIAL-RELATED"/>
    <property type="match status" value="1"/>
</dbReference>
<evidence type="ECO:0000256" key="1">
    <source>
        <dbReference type="ARBA" id="ARBA00009080"/>
    </source>
</evidence>
<comment type="similarity">
    <text evidence="1">Belongs to the HIBADH-related family.</text>
</comment>
<dbReference type="InterPro" id="IPR029154">
    <property type="entry name" value="HIBADH-like_NADP-bd"/>
</dbReference>
<dbReference type="InterPro" id="IPR015815">
    <property type="entry name" value="HIBADH-related"/>
</dbReference>
<feature type="domain" description="6-phosphogluconate dehydrogenase NADP-binding" evidence="4">
    <location>
        <begin position="6"/>
        <end position="164"/>
    </location>
</feature>
<protein>
    <submittedName>
        <fullName evidence="6">NAD(P)-dependent oxidoreductase</fullName>
        <ecNumber evidence="6">1.1.-.-</ecNumber>
    </submittedName>
</protein>
<dbReference type="PIRSF" id="PIRSF000103">
    <property type="entry name" value="HIBADH"/>
    <property type="match status" value="1"/>
</dbReference>
<dbReference type="InterPro" id="IPR036291">
    <property type="entry name" value="NAD(P)-bd_dom_sf"/>
</dbReference>
<evidence type="ECO:0000259" key="5">
    <source>
        <dbReference type="Pfam" id="PF14833"/>
    </source>
</evidence>
<reference evidence="7" key="1">
    <citation type="journal article" date="2019" name="Int. J. Syst. Evol. Microbiol.">
        <title>The Global Catalogue of Microorganisms (GCM) 10K type strain sequencing project: providing services to taxonomists for standard genome sequencing and annotation.</title>
        <authorList>
            <consortium name="The Broad Institute Genomics Platform"/>
            <consortium name="The Broad Institute Genome Sequencing Center for Infectious Disease"/>
            <person name="Wu L."/>
            <person name="Ma J."/>
        </authorList>
    </citation>
    <scope>NUCLEOTIDE SEQUENCE [LARGE SCALE GENOMIC DNA]</scope>
    <source>
        <strain evidence="7">CGMCC 4.1434</strain>
    </source>
</reference>
<evidence type="ECO:0000256" key="3">
    <source>
        <dbReference type="ARBA" id="ARBA00023027"/>
    </source>
</evidence>
<dbReference type="EMBL" id="JBHSNO010000005">
    <property type="protein sequence ID" value="MFC5588609.1"/>
    <property type="molecule type" value="Genomic_DNA"/>
</dbReference>
<evidence type="ECO:0000313" key="7">
    <source>
        <dbReference type="Proteomes" id="UP001596109"/>
    </source>
</evidence>
<dbReference type="RefSeq" id="WP_381432044.1">
    <property type="nucleotide sequence ID" value="NZ_JBHSNO010000005.1"/>
</dbReference>
<name>A0ABW0TI65_9BACL</name>
<evidence type="ECO:0000256" key="2">
    <source>
        <dbReference type="ARBA" id="ARBA00023002"/>
    </source>
</evidence>
<dbReference type="Pfam" id="PF14833">
    <property type="entry name" value="NAD_binding_11"/>
    <property type="match status" value="1"/>
</dbReference>
<comment type="caution">
    <text evidence="6">The sequence shown here is derived from an EMBL/GenBank/DDBJ whole genome shotgun (WGS) entry which is preliminary data.</text>
</comment>
<dbReference type="Gene3D" id="1.10.1040.10">
    <property type="entry name" value="N-(1-d-carboxylethyl)-l-norvaline Dehydrogenase, domain 2"/>
    <property type="match status" value="1"/>
</dbReference>
<dbReference type="Proteomes" id="UP001596109">
    <property type="component" value="Unassembled WGS sequence"/>
</dbReference>
<keyword evidence="3" id="KW-0520">NAD</keyword>
<evidence type="ECO:0000313" key="6">
    <source>
        <dbReference type="EMBL" id="MFC5588609.1"/>
    </source>
</evidence>
<keyword evidence="7" id="KW-1185">Reference proteome</keyword>
<accession>A0ABW0TI65</accession>
<dbReference type="InterPro" id="IPR008927">
    <property type="entry name" value="6-PGluconate_DH-like_C_sf"/>
</dbReference>
<organism evidence="6 7">
    <name type="scientific">Sporosarcina soli</name>
    <dbReference type="NCBI Taxonomy" id="334736"/>
    <lineage>
        <taxon>Bacteria</taxon>
        <taxon>Bacillati</taxon>
        <taxon>Bacillota</taxon>
        <taxon>Bacilli</taxon>
        <taxon>Bacillales</taxon>
        <taxon>Caryophanaceae</taxon>
        <taxon>Sporosarcina</taxon>
    </lineage>
</organism>
<dbReference type="GO" id="GO:0016491">
    <property type="term" value="F:oxidoreductase activity"/>
    <property type="evidence" value="ECO:0007669"/>
    <property type="project" value="UniProtKB-KW"/>
</dbReference>
<evidence type="ECO:0000259" key="4">
    <source>
        <dbReference type="Pfam" id="PF03446"/>
    </source>
</evidence>
<proteinExistence type="inferred from homology"/>
<feature type="domain" description="3-hydroxyisobutyrate dehydrogenase-like NAD-binding" evidence="5">
    <location>
        <begin position="167"/>
        <end position="285"/>
    </location>
</feature>